<dbReference type="InterPro" id="IPR036909">
    <property type="entry name" value="Cyt_c-like_dom_sf"/>
</dbReference>
<accession>Q01SD6</accession>
<evidence type="ECO:0000256" key="11">
    <source>
        <dbReference type="ARBA" id="ARBA00058991"/>
    </source>
</evidence>
<evidence type="ECO:0000256" key="6">
    <source>
        <dbReference type="ARBA" id="ARBA00022729"/>
    </source>
</evidence>
<name>Q01SD6_SOLUE</name>
<dbReference type="OrthoDB" id="9772811at2"/>
<comment type="PTM">
    <text evidence="13">Binds 2 heme groups per subunit.</text>
</comment>
<dbReference type="STRING" id="234267.Acid_6510"/>
<evidence type="ECO:0000259" key="16">
    <source>
        <dbReference type="PROSITE" id="PS51007"/>
    </source>
</evidence>
<dbReference type="InParanoid" id="Q01SD6"/>
<feature type="binding site" description="covalent" evidence="13">
    <location>
        <position position="216"/>
    </location>
    <ligand>
        <name>heme c</name>
        <dbReference type="ChEBI" id="CHEBI:61717"/>
        <label>2</label>
    </ligand>
</feature>
<evidence type="ECO:0000313" key="17">
    <source>
        <dbReference type="EMBL" id="ABJ87434.1"/>
    </source>
</evidence>
<gene>
    <name evidence="17" type="ordered locus">Acid_6510</name>
</gene>
<dbReference type="EMBL" id="CP000473">
    <property type="protein sequence ID" value="ABJ87434.1"/>
    <property type="molecule type" value="Genomic_DNA"/>
</dbReference>
<dbReference type="Pfam" id="PF03150">
    <property type="entry name" value="CCP_MauG"/>
    <property type="match status" value="1"/>
</dbReference>
<dbReference type="Pfam" id="PF00034">
    <property type="entry name" value="Cytochrom_C"/>
    <property type="match status" value="1"/>
</dbReference>
<feature type="binding site" description="axial binding residue" evidence="14">
    <location>
        <position position="217"/>
    </location>
    <ligand>
        <name>heme c</name>
        <dbReference type="ChEBI" id="CHEBI:61717"/>
        <label>2</label>
    </ligand>
    <ligandPart>
        <name>Fe</name>
        <dbReference type="ChEBI" id="CHEBI:18248"/>
    </ligandPart>
</feature>
<comment type="pathway">
    <text evidence="2">One-carbon metabolism; methylamine degradation.</text>
</comment>
<dbReference type="PANTHER" id="PTHR30600:SF10">
    <property type="entry name" value="BLL6722 PROTEIN"/>
    <property type="match status" value="1"/>
</dbReference>
<comment type="subcellular location">
    <subcellularLocation>
        <location evidence="1">Periplasm</location>
    </subcellularLocation>
</comment>
<evidence type="ECO:0000256" key="1">
    <source>
        <dbReference type="ARBA" id="ARBA00004418"/>
    </source>
</evidence>
<dbReference type="InterPro" id="IPR026259">
    <property type="entry name" value="MauG/Cytc_peroxidase"/>
</dbReference>
<dbReference type="GO" id="GO:0009055">
    <property type="term" value="F:electron transfer activity"/>
    <property type="evidence" value="ECO:0007669"/>
    <property type="project" value="InterPro"/>
</dbReference>
<dbReference type="eggNOG" id="COG1858">
    <property type="taxonomic scope" value="Bacteria"/>
</dbReference>
<feature type="binding site" description="covalent" evidence="13">
    <location>
        <position position="68"/>
    </location>
    <ligand>
        <name>heme c</name>
        <dbReference type="ChEBI" id="CHEBI:61717"/>
        <label>1</label>
    </ligand>
</feature>
<dbReference type="InterPro" id="IPR009056">
    <property type="entry name" value="Cyt_c-like_dom"/>
</dbReference>
<dbReference type="FunCoup" id="Q01SD6">
    <property type="interactions" value="181"/>
</dbReference>
<evidence type="ECO:0000256" key="2">
    <source>
        <dbReference type="ARBA" id="ARBA00004856"/>
    </source>
</evidence>
<evidence type="ECO:0000256" key="8">
    <source>
        <dbReference type="ARBA" id="ARBA00022982"/>
    </source>
</evidence>
<feature type="domain" description="Cytochrome c" evidence="16">
    <location>
        <begin position="46"/>
        <end position="154"/>
    </location>
</feature>
<keyword evidence="7" id="KW-0574">Periplasm</keyword>
<feature type="binding site" description="axial binding residue" evidence="14">
    <location>
        <position position="72"/>
    </location>
    <ligand>
        <name>heme c</name>
        <dbReference type="ChEBI" id="CHEBI:61717"/>
        <label>1</label>
    </ligand>
    <ligandPart>
        <name>Fe</name>
        <dbReference type="ChEBI" id="CHEBI:18248"/>
    </ligandPart>
</feature>
<dbReference type="HOGENOM" id="CLU_034652_3_1_0"/>
<dbReference type="PROSITE" id="PS51007">
    <property type="entry name" value="CYTC"/>
    <property type="match status" value="2"/>
</dbReference>
<feature type="domain" description="Cytochrome c" evidence="16">
    <location>
        <begin position="198"/>
        <end position="321"/>
    </location>
</feature>
<dbReference type="SUPFAM" id="SSF46626">
    <property type="entry name" value="Cytochrome c"/>
    <property type="match status" value="2"/>
</dbReference>
<evidence type="ECO:0000256" key="7">
    <source>
        <dbReference type="ARBA" id="ARBA00022764"/>
    </source>
</evidence>
<evidence type="ECO:0000256" key="12">
    <source>
        <dbReference type="ARBA" id="ARBA00073576"/>
    </source>
</evidence>
<comment type="cofactor">
    <cofactor evidence="13">
        <name>heme</name>
        <dbReference type="ChEBI" id="CHEBI:30413"/>
    </cofactor>
    <text evidence="13">Binds 2 heme groups.</text>
</comment>
<dbReference type="FunFam" id="1.10.760.10:FF:000019">
    <property type="entry name" value="Di-heme cytochrome C peroxidase"/>
    <property type="match status" value="1"/>
</dbReference>
<keyword evidence="4 13" id="KW-0349">Heme</keyword>
<evidence type="ECO:0000256" key="4">
    <source>
        <dbReference type="ARBA" id="ARBA00022617"/>
    </source>
</evidence>
<dbReference type="AlphaFoldDB" id="Q01SD6"/>
<feature type="binding site" description="covalent" evidence="13">
    <location>
        <position position="213"/>
    </location>
    <ligand>
        <name>heme c</name>
        <dbReference type="ChEBI" id="CHEBI:61717"/>
        <label>2</label>
    </ligand>
</feature>
<evidence type="ECO:0000256" key="13">
    <source>
        <dbReference type="PIRSR" id="PIRSR000294-1"/>
    </source>
</evidence>
<evidence type="ECO:0000256" key="10">
    <source>
        <dbReference type="ARBA" id="ARBA00023004"/>
    </source>
</evidence>
<dbReference type="PANTHER" id="PTHR30600">
    <property type="entry name" value="CYTOCHROME C PEROXIDASE-RELATED"/>
    <property type="match status" value="1"/>
</dbReference>
<proteinExistence type="predicted"/>
<dbReference type="InterPro" id="IPR004852">
    <property type="entry name" value="Di-haem_cyt_c_peroxidsae"/>
</dbReference>
<organism evidence="17">
    <name type="scientific">Solibacter usitatus (strain Ellin6076)</name>
    <dbReference type="NCBI Taxonomy" id="234267"/>
    <lineage>
        <taxon>Bacteria</taxon>
        <taxon>Pseudomonadati</taxon>
        <taxon>Acidobacteriota</taxon>
        <taxon>Terriglobia</taxon>
        <taxon>Bryobacterales</taxon>
        <taxon>Solibacteraceae</taxon>
        <taxon>Candidatus Solibacter</taxon>
    </lineage>
</organism>
<feature type="signal peptide" evidence="15">
    <location>
        <begin position="1"/>
        <end position="21"/>
    </location>
</feature>
<feature type="chain" id="PRO_5004162380" description="Methylamine utilization protein MauG" evidence="15">
    <location>
        <begin position="22"/>
        <end position="336"/>
    </location>
</feature>
<keyword evidence="3" id="KW-0813">Transport</keyword>
<keyword evidence="9 17" id="KW-0560">Oxidoreductase</keyword>
<dbReference type="Gene3D" id="1.10.760.10">
    <property type="entry name" value="Cytochrome c-like domain"/>
    <property type="match status" value="2"/>
</dbReference>
<protein>
    <recommendedName>
        <fullName evidence="12">Methylamine utilization protein MauG</fullName>
    </recommendedName>
</protein>
<dbReference type="KEGG" id="sus:Acid_6510"/>
<evidence type="ECO:0000256" key="3">
    <source>
        <dbReference type="ARBA" id="ARBA00022448"/>
    </source>
</evidence>
<keyword evidence="6 15" id="KW-0732">Signal</keyword>
<dbReference type="GO" id="GO:0020037">
    <property type="term" value="F:heme binding"/>
    <property type="evidence" value="ECO:0007669"/>
    <property type="project" value="InterPro"/>
</dbReference>
<dbReference type="PIRSF" id="PIRSF000294">
    <property type="entry name" value="Cytochrome-c_peroxidase"/>
    <property type="match status" value="1"/>
</dbReference>
<keyword evidence="17" id="KW-0575">Peroxidase</keyword>
<dbReference type="GO" id="GO:0042597">
    <property type="term" value="C:periplasmic space"/>
    <property type="evidence" value="ECO:0007669"/>
    <property type="project" value="UniProtKB-SubCell"/>
</dbReference>
<dbReference type="InterPro" id="IPR051395">
    <property type="entry name" value="Cytochrome_c_Peroxidase/MauG"/>
</dbReference>
<sequence length="336" mass="37187" precursor="true">MTCGKILLGLLVCLLCGWAQQGVLPPAAPLGLPMIAWPRDNPYSAAKVELGKLLYFDRRLSADGTVSCASCHDPKMAFTDNAPVSTGIKSQHGIRSAPTVINRAYSQAQYWDGRAATLEEQVKEPIANPLEMGITHEAAAERLRKIKGYRPLFKGAFGSEQIDIDRVAKAIATFERTVLSGNSRYDRYNNGDPRAMNVQEVRGMEIFFGRANCGRCHEGPNFTSNGYSNIGVGSDKPEPDVGRYAVTQDARDWGVFKTPTLREIEHTWPYMHDGSMKSLEEVVEYYNKGGIRNRNLDPSMKMLHMNESEKAALVAFLLALSGEGWQQIQAPASFPR</sequence>
<evidence type="ECO:0000256" key="5">
    <source>
        <dbReference type="ARBA" id="ARBA00022723"/>
    </source>
</evidence>
<keyword evidence="5 14" id="KW-0479">Metal-binding</keyword>
<dbReference type="GO" id="GO:0004130">
    <property type="term" value="F:cytochrome-c peroxidase activity"/>
    <property type="evidence" value="ECO:0007669"/>
    <property type="project" value="TreeGrafter"/>
</dbReference>
<reference evidence="17" key="1">
    <citation type="submission" date="2006-10" db="EMBL/GenBank/DDBJ databases">
        <title>Complete sequence of Solibacter usitatus Ellin6076.</title>
        <authorList>
            <consortium name="US DOE Joint Genome Institute"/>
            <person name="Copeland A."/>
            <person name="Lucas S."/>
            <person name="Lapidus A."/>
            <person name="Barry K."/>
            <person name="Detter J.C."/>
            <person name="Glavina del Rio T."/>
            <person name="Hammon N."/>
            <person name="Israni S."/>
            <person name="Dalin E."/>
            <person name="Tice H."/>
            <person name="Pitluck S."/>
            <person name="Thompson L.S."/>
            <person name="Brettin T."/>
            <person name="Bruce D."/>
            <person name="Han C."/>
            <person name="Tapia R."/>
            <person name="Gilna P."/>
            <person name="Schmutz J."/>
            <person name="Larimer F."/>
            <person name="Land M."/>
            <person name="Hauser L."/>
            <person name="Kyrpides N."/>
            <person name="Mikhailova N."/>
            <person name="Janssen P.H."/>
            <person name="Kuske C.R."/>
            <person name="Richardson P."/>
        </authorList>
    </citation>
    <scope>NUCLEOTIDE SEQUENCE</scope>
    <source>
        <strain evidence="17">Ellin6076</strain>
    </source>
</reference>
<keyword evidence="10 14" id="KW-0408">Iron</keyword>
<feature type="binding site" description="covalent" evidence="13">
    <location>
        <position position="71"/>
    </location>
    <ligand>
        <name>heme c</name>
        <dbReference type="ChEBI" id="CHEBI:61717"/>
        <label>1</label>
    </ligand>
</feature>
<comment type="function">
    <text evidence="11">Involved in methylamine metabolism. Essential for the maturation of the beta subunit of MADH, presumably via a step in the biosynthesis of tryptophan tryptophylquinone (TTQ), the cofactor of MADH.</text>
</comment>
<evidence type="ECO:0000256" key="9">
    <source>
        <dbReference type="ARBA" id="ARBA00023002"/>
    </source>
</evidence>
<evidence type="ECO:0000256" key="14">
    <source>
        <dbReference type="PIRSR" id="PIRSR000294-2"/>
    </source>
</evidence>
<evidence type="ECO:0000256" key="15">
    <source>
        <dbReference type="SAM" id="SignalP"/>
    </source>
</evidence>
<dbReference type="GO" id="GO:0046872">
    <property type="term" value="F:metal ion binding"/>
    <property type="evidence" value="ECO:0007669"/>
    <property type="project" value="UniProtKB-KW"/>
</dbReference>
<keyword evidence="8" id="KW-0249">Electron transport</keyword>